<evidence type="ECO:0000313" key="1">
    <source>
        <dbReference type="EMBL" id="GGN07692.1"/>
    </source>
</evidence>
<proteinExistence type="predicted"/>
<comment type="caution">
    <text evidence="1">The sequence shown here is derived from an EMBL/GenBank/DDBJ whole genome shotgun (WGS) entry which is preliminary data.</text>
</comment>
<protein>
    <recommendedName>
        <fullName evidence="3">LppA-like lipoprotein</fullName>
    </recommendedName>
</protein>
<dbReference type="EMBL" id="BMNC01000008">
    <property type="protein sequence ID" value="GGN07692.1"/>
    <property type="molecule type" value="Genomic_DNA"/>
</dbReference>
<evidence type="ECO:0000313" key="2">
    <source>
        <dbReference type="Proteomes" id="UP000597656"/>
    </source>
</evidence>
<sequence>MRHPVTRALVALLVVGSVAFALLVGRAEPTPDLSRGVDGIGAWLHALTDECATVERGDDFTGFAGPVRSKVYAPFIAEWGTCAKPPYERLGLLVLKPGLEQAWRTALANGEVRGDPDLAFGDGFALTGSIGMEYIGLKRLECTPAACSLIEIKHH</sequence>
<organism evidence="1 2">
    <name type="scientific">Lentzea pudingi</name>
    <dbReference type="NCBI Taxonomy" id="1789439"/>
    <lineage>
        <taxon>Bacteria</taxon>
        <taxon>Bacillati</taxon>
        <taxon>Actinomycetota</taxon>
        <taxon>Actinomycetes</taxon>
        <taxon>Pseudonocardiales</taxon>
        <taxon>Pseudonocardiaceae</taxon>
        <taxon>Lentzea</taxon>
    </lineage>
</organism>
<gene>
    <name evidence="1" type="ORF">GCM10011609_54080</name>
</gene>
<keyword evidence="2" id="KW-1185">Reference proteome</keyword>
<reference evidence="2" key="1">
    <citation type="journal article" date="2019" name="Int. J. Syst. Evol. Microbiol.">
        <title>The Global Catalogue of Microorganisms (GCM) 10K type strain sequencing project: providing services to taxonomists for standard genome sequencing and annotation.</title>
        <authorList>
            <consortium name="The Broad Institute Genomics Platform"/>
            <consortium name="The Broad Institute Genome Sequencing Center for Infectious Disease"/>
            <person name="Wu L."/>
            <person name="Ma J."/>
        </authorList>
    </citation>
    <scope>NUCLEOTIDE SEQUENCE [LARGE SCALE GENOMIC DNA]</scope>
    <source>
        <strain evidence="2">CGMCC 4.7319</strain>
    </source>
</reference>
<evidence type="ECO:0008006" key="3">
    <source>
        <dbReference type="Google" id="ProtNLM"/>
    </source>
</evidence>
<name>A0ABQ2IEC8_9PSEU</name>
<dbReference type="Proteomes" id="UP000597656">
    <property type="component" value="Unassembled WGS sequence"/>
</dbReference>
<dbReference type="RefSeq" id="WP_189157626.1">
    <property type="nucleotide sequence ID" value="NZ_BMNC01000008.1"/>
</dbReference>
<accession>A0ABQ2IEC8</accession>